<reference evidence="1" key="1">
    <citation type="submission" date="2023-04" db="EMBL/GenBank/DDBJ databases">
        <authorList>
            <person name="Vijverberg K."/>
            <person name="Xiong W."/>
            <person name="Schranz E."/>
        </authorList>
    </citation>
    <scope>NUCLEOTIDE SEQUENCE</scope>
</reference>
<evidence type="ECO:0000313" key="2">
    <source>
        <dbReference type="Proteomes" id="UP001177003"/>
    </source>
</evidence>
<proteinExistence type="predicted"/>
<organism evidence="1 2">
    <name type="scientific">Lactuca saligna</name>
    <name type="common">Willowleaf lettuce</name>
    <dbReference type="NCBI Taxonomy" id="75948"/>
    <lineage>
        <taxon>Eukaryota</taxon>
        <taxon>Viridiplantae</taxon>
        <taxon>Streptophyta</taxon>
        <taxon>Embryophyta</taxon>
        <taxon>Tracheophyta</taxon>
        <taxon>Spermatophyta</taxon>
        <taxon>Magnoliopsida</taxon>
        <taxon>eudicotyledons</taxon>
        <taxon>Gunneridae</taxon>
        <taxon>Pentapetalae</taxon>
        <taxon>asterids</taxon>
        <taxon>campanulids</taxon>
        <taxon>Asterales</taxon>
        <taxon>Asteraceae</taxon>
        <taxon>Cichorioideae</taxon>
        <taxon>Cichorieae</taxon>
        <taxon>Lactucinae</taxon>
        <taxon>Lactuca</taxon>
    </lineage>
</organism>
<dbReference type="Gene3D" id="1.10.520.10">
    <property type="match status" value="1"/>
</dbReference>
<name>A0AA35Y776_LACSI</name>
<accession>A0AA35Y776</accession>
<dbReference type="Proteomes" id="UP001177003">
    <property type="component" value="Chromosome 0"/>
</dbReference>
<dbReference type="EMBL" id="OX465086">
    <property type="protein sequence ID" value="CAI9260418.1"/>
    <property type="molecule type" value="Genomic_DNA"/>
</dbReference>
<evidence type="ECO:0000313" key="1">
    <source>
        <dbReference type="EMBL" id="CAI9260418.1"/>
    </source>
</evidence>
<sequence length="159" mass="18328">MDLEHICVVFLDIEYGWNYPNLELYGNYKEELTDQSINGGSIGYCSGCRVFEGVRKGSSRSSCPHLQQKMCSNYASISGLVMLKQRQEAQTDQSGSNIGLKIAIDLCEEVKAKHPRVTYADLNQNCMENEFNIDHTREMFEIEFNHKYICEDQVDYMDR</sequence>
<dbReference type="AlphaFoldDB" id="A0AA35Y776"/>
<keyword evidence="2" id="KW-1185">Reference proteome</keyword>
<protein>
    <submittedName>
        <fullName evidence="1">Uncharacterized protein</fullName>
    </submittedName>
</protein>
<gene>
    <name evidence="1" type="ORF">LSALG_LOCUS1253</name>
</gene>